<proteinExistence type="predicted"/>
<feature type="region of interest" description="Disordered" evidence="1">
    <location>
        <begin position="1"/>
        <end position="51"/>
    </location>
</feature>
<gene>
    <name evidence="2" type="ORF">R1flu_011137</name>
</gene>
<dbReference type="Proteomes" id="UP001605036">
    <property type="component" value="Unassembled WGS sequence"/>
</dbReference>
<feature type="compositionally biased region" description="Basic residues" evidence="1">
    <location>
        <begin position="83"/>
        <end position="104"/>
    </location>
</feature>
<evidence type="ECO:0000313" key="3">
    <source>
        <dbReference type="Proteomes" id="UP001605036"/>
    </source>
</evidence>
<protein>
    <submittedName>
        <fullName evidence="2">Uncharacterized protein</fullName>
    </submittedName>
</protein>
<name>A0ABD1Z7R1_9MARC</name>
<comment type="caution">
    <text evidence="2">The sequence shown here is derived from an EMBL/GenBank/DDBJ whole genome shotgun (WGS) entry which is preliminary data.</text>
</comment>
<sequence length="131" mass="14468">MGPVPLSIESPKSKSKKLATRLAPLRIGSQARDDSIPTIGAGGQSVDRASGQATQVVSIPDPMAMMRSCDLWQLQTIELPAQMRRRRSNGKACPCHRKGHKRGRPGQANQTRHQVHQSHLRRRKGAARKLH</sequence>
<feature type="region of interest" description="Disordered" evidence="1">
    <location>
        <begin position="82"/>
        <end position="131"/>
    </location>
</feature>
<dbReference type="EMBL" id="JBHFFA010000002">
    <property type="protein sequence ID" value="KAL2643550.1"/>
    <property type="molecule type" value="Genomic_DNA"/>
</dbReference>
<reference evidence="2 3" key="1">
    <citation type="submission" date="2024-09" db="EMBL/GenBank/DDBJ databases">
        <title>Chromosome-scale assembly of Riccia fluitans.</title>
        <authorList>
            <person name="Paukszto L."/>
            <person name="Sawicki J."/>
            <person name="Karawczyk K."/>
            <person name="Piernik-Szablinska J."/>
            <person name="Szczecinska M."/>
            <person name="Mazdziarz M."/>
        </authorList>
    </citation>
    <scope>NUCLEOTIDE SEQUENCE [LARGE SCALE GENOMIC DNA]</scope>
    <source>
        <strain evidence="2">Rf_01</strain>
        <tissue evidence="2">Aerial parts of the thallus</tissue>
    </source>
</reference>
<dbReference type="AlphaFoldDB" id="A0ABD1Z7R1"/>
<accession>A0ABD1Z7R1</accession>
<evidence type="ECO:0000256" key="1">
    <source>
        <dbReference type="SAM" id="MobiDB-lite"/>
    </source>
</evidence>
<feature type="compositionally biased region" description="Basic residues" evidence="1">
    <location>
        <begin position="113"/>
        <end position="131"/>
    </location>
</feature>
<keyword evidence="3" id="KW-1185">Reference proteome</keyword>
<organism evidence="2 3">
    <name type="scientific">Riccia fluitans</name>
    <dbReference type="NCBI Taxonomy" id="41844"/>
    <lineage>
        <taxon>Eukaryota</taxon>
        <taxon>Viridiplantae</taxon>
        <taxon>Streptophyta</taxon>
        <taxon>Embryophyta</taxon>
        <taxon>Marchantiophyta</taxon>
        <taxon>Marchantiopsida</taxon>
        <taxon>Marchantiidae</taxon>
        <taxon>Marchantiales</taxon>
        <taxon>Ricciaceae</taxon>
        <taxon>Riccia</taxon>
    </lineage>
</organism>
<evidence type="ECO:0000313" key="2">
    <source>
        <dbReference type="EMBL" id="KAL2643550.1"/>
    </source>
</evidence>